<proteinExistence type="predicted"/>
<reference evidence="1 2" key="1">
    <citation type="submission" date="2016-12" db="EMBL/GenBank/DDBJ databases">
        <title>The new phylogeny of genus Mycobacterium.</title>
        <authorList>
            <person name="Tortoli E."/>
            <person name="Trovato A."/>
            <person name="Cirillo D.M."/>
        </authorList>
    </citation>
    <scope>NUCLEOTIDE SEQUENCE [LARGE SCALE GENOMIC DNA]</scope>
    <source>
        <strain evidence="1 2">DSM 45130</strain>
    </source>
</reference>
<dbReference type="Proteomes" id="UP000192801">
    <property type="component" value="Unassembled WGS sequence"/>
</dbReference>
<organism evidence="1 2">
    <name type="scientific">Mycolicibacterium insubricum</name>
    <dbReference type="NCBI Taxonomy" id="444597"/>
    <lineage>
        <taxon>Bacteria</taxon>
        <taxon>Bacillati</taxon>
        <taxon>Actinomycetota</taxon>
        <taxon>Actinomycetes</taxon>
        <taxon>Mycobacteriales</taxon>
        <taxon>Mycobacteriaceae</taxon>
        <taxon>Mycolicibacterium</taxon>
    </lineage>
</organism>
<protein>
    <submittedName>
        <fullName evidence="1">Toxin-antitoxin system</fullName>
    </submittedName>
</protein>
<dbReference type="AlphaFoldDB" id="A0A1X0CRU6"/>
<accession>A0A1X0CRU6</accession>
<evidence type="ECO:0000313" key="1">
    <source>
        <dbReference type="EMBL" id="ORA62808.1"/>
    </source>
</evidence>
<dbReference type="OrthoDB" id="4470080at2"/>
<dbReference type="EMBL" id="MVHS01000088">
    <property type="protein sequence ID" value="ORA62808.1"/>
    <property type="molecule type" value="Genomic_DNA"/>
</dbReference>
<evidence type="ECO:0000313" key="2">
    <source>
        <dbReference type="Proteomes" id="UP000192801"/>
    </source>
</evidence>
<dbReference type="RefSeq" id="WP_083033756.1">
    <property type="nucleotide sequence ID" value="NZ_JACKRM010000028.1"/>
</dbReference>
<keyword evidence="2" id="KW-1185">Reference proteome</keyword>
<comment type="caution">
    <text evidence="1">The sequence shown here is derived from an EMBL/GenBank/DDBJ whole genome shotgun (WGS) entry which is preliminary data.</text>
</comment>
<sequence length="67" mass="7540">MAQRSTHKGDRVQIMTRPPREVYDVIRTRATALGIPMGQYVADVLAHHVGMPELMRELGQEVLPLAM</sequence>
<gene>
    <name evidence="1" type="ORF">BST26_20705</name>
</gene>
<name>A0A1X0CRU6_9MYCO</name>